<feature type="domain" description="Phlebovirus glycoprotein G2 C-terminal" evidence="3">
    <location>
        <begin position="814"/>
        <end position="970"/>
    </location>
</feature>
<accession>A0AAT9JNJ4</accession>
<name>A0AAT9JNJ4_9VIRU</name>
<proteinExistence type="predicted"/>
<feature type="transmembrane region" description="Helical" evidence="1">
    <location>
        <begin position="950"/>
        <end position="972"/>
    </location>
</feature>
<keyword evidence="1" id="KW-0812">Transmembrane</keyword>
<reference evidence="4" key="1">
    <citation type="journal article" date="2024" name="Microb. Genom.">
        <title>The hidden RNA viruses in Blattodea (cockroach and termite).</title>
        <authorList>
            <person name="Fan J."/>
            <person name="Jiang S."/>
            <person name="Li W."/>
            <person name="Li J."/>
            <person name="Pang R."/>
            <person name="Wu H."/>
        </authorList>
    </citation>
    <scope>NUCLEOTIDE SEQUENCE</scope>
    <source>
        <strain evidence="4">CN2014</strain>
    </source>
</reference>
<dbReference type="EMBL" id="BK067086">
    <property type="protein sequence ID" value="DBA56532.1"/>
    <property type="molecule type" value="Genomic_RNA"/>
</dbReference>
<organism evidence="4">
    <name type="scientific">Reticulitermes chinensis phenuivirus 1</name>
    <dbReference type="NCBI Taxonomy" id="3133476"/>
    <lineage>
        <taxon>Viruses</taxon>
        <taxon>Riboviria</taxon>
        <taxon>Orthornavirae</taxon>
        <taxon>Negarnaviricota</taxon>
        <taxon>Polyploviricotina</taxon>
        <taxon>Bunyaviricetes</taxon>
        <taxon>Hareavirales</taxon>
        <taxon>Phenuiviridae</taxon>
    </lineage>
</organism>
<evidence type="ECO:0000259" key="2">
    <source>
        <dbReference type="Pfam" id="PF07245"/>
    </source>
</evidence>
<evidence type="ECO:0000313" key="4">
    <source>
        <dbReference type="EMBL" id="DBA56532.1"/>
    </source>
</evidence>
<protein>
    <submittedName>
        <fullName evidence="4">Glycoprotein</fullName>
    </submittedName>
</protein>
<dbReference type="Pfam" id="PF19019">
    <property type="entry name" value="Phlebo_G2_C"/>
    <property type="match status" value="1"/>
</dbReference>
<dbReference type="InterPro" id="IPR009878">
    <property type="entry name" value="Phlebovirus_G2_fusion"/>
</dbReference>
<dbReference type="Gene3D" id="2.60.40.3770">
    <property type="match status" value="1"/>
</dbReference>
<evidence type="ECO:0000259" key="3">
    <source>
        <dbReference type="Pfam" id="PF19019"/>
    </source>
</evidence>
<sequence>MMLILTMYYPFAILFWMCLLTSHLQQTIALKPGTLPVGPPEGIWHNYCANCSNQETIGADSDSYEVLSCASGFRFDSNCQCKLLHSDCYLAPIDAQHNLPSTRSQIVQLTDKKMKICEAPYNLPIPDTICSLTPIPDCSRTPRIGKFMKVWIDEVQFIVDKVSLRSIQPVTIDEASITQPSCDKPAGTKDFCLYFPNDPSCSVLFKDAKCVRLRNKTTYFTALDAGDCMVPISSWKSMDINYFPTLVSVSKPCVNCWVHCGLKDVIVSLDDTTILAVEVCNSRDCVMKHPEGAKELFFDRDFHSLVANTRIQVKFWDNFGHLTTINQNCKVLKVCDALNCIFCWQYVMNPKCWGAGMWTTFLISSWLALLTIGLTIKLLKPILVTIKLICYHSFIIVRCLFRLIRKLTLIAIGQTSKRYTKLVATEVNESQIEMETRLIYKPTTTPSVKSSRNPESWLLVVFSLLWAAGPNPVLTESPCFAYNSYEYKSDSCTSISNTINCVEDRTFDVISPAIGVTNCFQMTGPHKEILASLKLTVTDVHYSCIKSVQYYTFDFRPVFDSDFTCPRAGRCFNDWCENVSDKTDLSWLPLTNLKGPGSQACFRGPACAGVGCFYCTESCITVRWYASPLDGHKWEVFKCSEWVPSLNVFIEYSDSQTTQKEHLSFKNGEMKKIFMKFNIRATISIDKNIPSLGKSFILDQERISILDVSPPGQPIRGTFGEIQCQTKDTLPELCSVAPDLCSCSASGTRAKCDCTSIRQEAIFSKTNLLPQTFLGVKIKPQRDSVIATLPSDGSVGFKISTNSNFQSITISGQKCSFKIQHISGCYNCHSGAQINYTCSSKYKIESPTVCNLGRTTIICDDSNDIRTTWLPAVSPLVTIECTSSCDSDSKTGMSAKLDYIGFDMISSSNHIRLNGTHIQSQASNWDWSSLGSPLSFFRGLFSSIGWVRSLFLILSVVALFLIVWFSTLKIIYPTIKSAMRRKKMA</sequence>
<keyword evidence="1" id="KW-1133">Transmembrane helix</keyword>
<evidence type="ECO:0000256" key="1">
    <source>
        <dbReference type="SAM" id="Phobius"/>
    </source>
</evidence>
<dbReference type="Pfam" id="PF07245">
    <property type="entry name" value="Phlebovirus_G2"/>
    <property type="match status" value="1"/>
</dbReference>
<keyword evidence="1" id="KW-0472">Membrane</keyword>
<dbReference type="InterPro" id="IPR043603">
    <property type="entry name" value="Phlebo_G2_C"/>
</dbReference>
<feature type="domain" description="Phlebovirus glycoprotein G2 fusion" evidence="2">
    <location>
        <begin position="479"/>
        <end position="799"/>
    </location>
</feature>